<name>R9B1W8_9GAMM</name>
<gene>
    <name evidence="2" type="ORF">F896_01731</name>
</gene>
<dbReference type="Pfam" id="PF09992">
    <property type="entry name" value="NAGPA"/>
    <property type="match status" value="1"/>
</dbReference>
<comment type="caution">
    <text evidence="2">The sequence shown here is derived from an EMBL/GenBank/DDBJ whole genome shotgun (WGS) entry which is preliminary data.</text>
</comment>
<dbReference type="AlphaFoldDB" id="R9B1W8"/>
<evidence type="ECO:0000313" key="2">
    <source>
        <dbReference type="EMBL" id="EOR08433.1"/>
    </source>
</evidence>
<accession>R9B1W8</accession>
<dbReference type="PATRIC" id="fig|1217699.3.peg.1669"/>
<dbReference type="InterPro" id="IPR018711">
    <property type="entry name" value="NAGPA"/>
</dbReference>
<evidence type="ECO:0000259" key="1">
    <source>
        <dbReference type="Pfam" id="PF09992"/>
    </source>
</evidence>
<organism evidence="2 3">
    <name type="scientific">Acinetobacter genomosp. 15BJ</name>
    <dbReference type="NCBI Taxonomy" id="106651"/>
    <lineage>
        <taxon>Bacteria</taxon>
        <taxon>Pseudomonadati</taxon>
        <taxon>Pseudomonadota</taxon>
        <taxon>Gammaproteobacteria</taxon>
        <taxon>Moraxellales</taxon>
        <taxon>Moraxellaceae</taxon>
        <taxon>Acinetobacter</taxon>
    </lineage>
</organism>
<dbReference type="HOGENOM" id="CLU_076045_0_0_6"/>
<reference evidence="2 3" key="1">
    <citation type="submission" date="2013-03" db="EMBL/GenBank/DDBJ databases">
        <title>The Genome Sequence of Acinetobacter sp. CIP 110321.</title>
        <authorList>
            <consortium name="The Broad Institute Genome Sequencing Platform"/>
            <consortium name="The Broad Institute Genome Sequencing Center for Infectious Disease"/>
            <person name="Cerqueira G."/>
            <person name="Feldgarden M."/>
            <person name="Courvalin P."/>
            <person name="Perichon B."/>
            <person name="Grillot-Courvalin C."/>
            <person name="Clermont D."/>
            <person name="Rocha E."/>
            <person name="Yoon E.-J."/>
            <person name="Nemec A."/>
            <person name="Walker B."/>
            <person name="Young S.K."/>
            <person name="Zeng Q."/>
            <person name="Gargeya S."/>
            <person name="Fitzgerald M."/>
            <person name="Haas B."/>
            <person name="Abouelleil A."/>
            <person name="Alvarado L."/>
            <person name="Arachchi H.M."/>
            <person name="Berlin A.M."/>
            <person name="Chapman S.B."/>
            <person name="Dewar J."/>
            <person name="Goldberg J."/>
            <person name="Griggs A."/>
            <person name="Gujja S."/>
            <person name="Hansen M."/>
            <person name="Howarth C."/>
            <person name="Imamovic A."/>
            <person name="Larimer J."/>
            <person name="McCowan C."/>
            <person name="Murphy C."/>
            <person name="Neiman D."/>
            <person name="Pearson M."/>
            <person name="Priest M."/>
            <person name="Roberts A."/>
            <person name="Saif S."/>
            <person name="Shea T."/>
            <person name="Sisk P."/>
            <person name="Sykes S."/>
            <person name="Wortman J."/>
            <person name="Nusbaum C."/>
            <person name="Birren B."/>
        </authorList>
    </citation>
    <scope>NUCLEOTIDE SEQUENCE [LARGE SCALE GENOMIC DNA]</scope>
    <source>
        <strain evidence="2 3">CIP 110321</strain>
    </source>
</reference>
<dbReference type="EMBL" id="AQFL01000011">
    <property type="protein sequence ID" value="EOR08433.1"/>
    <property type="molecule type" value="Genomic_DNA"/>
</dbReference>
<evidence type="ECO:0000313" key="3">
    <source>
        <dbReference type="Proteomes" id="UP000016203"/>
    </source>
</evidence>
<proteinExistence type="predicted"/>
<protein>
    <recommendedName>
        <fullName evidence="1">Phosphodiester glycosidase domain-containing protein</fullName>
    </recommendedName>
</protein>
<feature type="domain" description="Phosphodiester glycosidase" evidence="1">
    <location>
        <begin position="108"/>
        <end position="256"/>
    </location>
</feature>
<dbReference type="Proteomes" id="UP000016203">
    <property type="component" value="Unassembled WGS sequence"/>
</dbReference>
<sequence length="280" mass="32408">MQHQVHDYVWRLYLLFLRYALLWDNDANLCLNFVFMMKKWFFLTSAFLASSAVHAMQHETLQLNQQKYDVIKVEHLNQLQLFLKQPQSNRYYQKFAAIQKALPACEKLNFAMNAGMYHADFQPVGLYIENGKELAKLNVAKGFGNFFMQPNGVVAWNDHHAVIKTTADYKHDQFKAEFATQSGPMLVYQGKINSQFLADSNSLKIRNGVGVKANQLYFVISQQRVSFYQFAQFFKQQLKIDNALYLDGSISSVYSAQTKRHDKTFNLGPIVAEVNREKCI</sequence>